<reference evidence="2" key="1">
    <citation type="journal article" date="2023" name="Mol. Phylogenet. Evol.">
        <title>Genome-scale phylogeny and comparative genomics of the fungal order Sordariales.</title>
        <authorList>
            <person name="Hensen N."/>
            <person name="Bonometti L."/>
            <person name="Westerberg I."/>
            <person name="Brannstrom I.O."/>
            <person name="Guillou S."/>
            <person name="Cros-Aarteil S."/>
            <person name="Calhoun S."/>
            <person name="Haridas S."/>
            <person name="Kuo A."/>
            <person name="Mondo S."/>
            <person name="Pangilinan J."/>
            <person name="Riley R."/>
            <person name="LaButti K."/>
            <person name="Andreopoulos B."/>
            <person name="Lipzen A."/>
            <person name="Chen C."/>
            <person name="Yan M."/>
            <person name="Daum C."/>
            <person name="Ng V."/>
            <person name="Clum A."/>
            <person name="Steindorff A."/>
            <person name="Ohm R.A."/>
            <person name="Martin F."/>
            <person name="Silar P."/>
            <person name="Natvig D.O."/>
            <person name="Lalanne C."/>
            <person name="Gautier V."/>
            <person name="Ament-Velasquez S.L."/>
            <person name="Kruys A."/>
            <person name="Hutchinson M.I."/>
            <person name="Powell A.J."/>
            <person name="Barry K."/>
            <person name="Miller A.N."/>
            <person name="Grigoriev I.V."/>
            <person name="Debuchy R."/>
            <person name="Gladieux P."/>
            <person name="Hiltunen Thoren M."/>
            <person name="Johannesson H."/>
        </authorList>
    </citation>
    <scope>NUCLEOTIDE SEQUENCE</scope>
    <source>
        <strain evidence="2">PSN293</strain>
    </source>
</reference>
<keyword evidence="3" id="KW-1185">Reference proteome</keyword>
<dbReference type="Proteomes" id="UP001301769">
    <property type="component" value="Unassembled WGS sequence"/>
</dbReference>
<keyword evidence="1" id="KW-0732">Signal</keyword>
<organism evidence="2 3">
    <name type="scientific">Rhypophila decipiens</name>
    <dbReference type="NCBI Taxonomy" id="261697"/>
    <lineage>
        <taxon>Eukaryota</taxon>
        <taxon>Fungi</taxon>
        <taxon>Dikarya</taxon>
        <taxon>Ascomycota</taxon>
        <taxon>Pezizomycotina</taxon>
        <taxon>Sordariomycetes</taxon>
        <taxon>Sordariomycetidae</taxon>
        <taxon>Sordariales</taxon>
        <taxon>Naviculisporaceae</taxon>
        <taxon>Rhypophila</taxon>
    </lineage>
</organism>
<comment type="caution">
    <text evidence="2">The sequence shown here is derived from an EMBL/GenBank/DDBJ whole genome shotgun (WGS) entry which is preliminary data.</text>
</comment>
<evidence type="ECO:0000313" key="2">
    <source>
        <dbReference type="EMBL" id="KAK4215786.1"/>
    </source>
</evidence>
<evidence type="ECO:0000313" key="3">
    <source>
        <dbReference type="Proteomes" id="UP001301769"/>
    </source>
</evidence>
<gene>
    <name evidence="2" type="ORF">QBC37DRAFT_398346</name>
</gene>
<accession>A0AAN6YBX0</accession>
<feature type="chain" id="PRO_5043021210" evidence="1">
    <location>
        <begin position="19"/>
        <end position="204"/>
    </location>
</feature>
<dbReference type="AlphaFoldDB" id="A0AAN6YBX0"/>
<sequence>MLSKVILSALAAVAAVQALPAAADLIPAGVSFEVRDAFPDGLWYGRTYPNGSMTGHQFDDAGVLKRSIVVHPRDDLVTKSKRSSSSSSSSSIKRRFVDCWGTALDRPGTDRAAQCLRNAAARSGGIDLRSGAGPYYYSCVDSAVRVYYCINAGNSWGNANLEDVNYALSQMDGRCPAYTASYFRWDGTPEIVGKARADTPICLG</sequence>
<name>A0AAN6YBX0_9PEZI</name>
<protein>
    <submittedName>
        <fullName evidence="2">Uncharacterized protein</fullName>
    </submittedName>
</protein>
<reference evidence="2" key="2">
    <citation type="submission" date="2023-05" db="EMBL/GenBank/DDBJ databases">
        <authorList>
            <consortium name="Lawrence Berkeley National Laboratory"/>
            <person name="Steindorff A."/>
            <person name="Hensen N."/>
            <person name="Bonometti L."/>
            <person name="Westerberg I."/>
            <person name="Brannstrom I.O."/>
            <person name="Guillou S."/>
            <person name="Cros-Aarteil S."/>
            <person name="Calhoun S."/>
            <person name="Haridas S."/>
            <person name="Kuo A."/>
            <person name="Mondo S."/>
            <person name="Pangilinan J."/>
            <person name="Riley R."/>
            <person name="Labutti K."/>
            <person name="Andreopoulos B."/>
            <person name="Lipzen A."/>
            <person name="Chen C."/>
            <person name="Yanf M."/>
            <person name="Daum C."/>
            <person name="Ng V."/>
            <person name="Clum A."/>
            <person name="Ohm R."/>
            <person name="Martin F."/>
            <person name="Silar P."/>
            <person name="Natvig D."/>
            <person name="Lalanne C."/>
            <person name="Gautier V."/>
            <person name="Ament-Velasquez S.L."/>
            <person name="Kruys A."/>
            <person name="Hutchinson M.I."/>
            <person name="Powell A.J."/>
            <person name="Barry K."/>
            <person name="Miller A.N."/>
            <person name="Grigoriev I.V."/>
            <person name="Debuchy R."/>
            <person name="Gladieux P."/>
            <person name="Thoren M.H."/>
            <person name="Johannesson H."/>
        </authorList>
    </citation>
    <scope>NUCLEOTIDE SEQUENCE</scope>
    <source>
        <strain evidence="2">PSN293</strain>
    </source>
</reference>
<proteinExistence type="predicted"/>
<dbReference type="EMBL" id="MU858076">
    <property type="protein sequence ID" value="KAK4215786.1"/>
    <property type="molecule type" value="Genomic_DNA"/>
</dbReference>
<feature type="signal peptide" evidence="1">
    <location>
        <begin position="1"/>
        <end position="18"/>
    </location>
</feature>
<evidence type="ECO:0000256" key="1">
    <source>
        <dbReference type="SAM" id="SignalP"/>
    </source>
</evidence>